<dbReference type="GO" id="GO:0008379">
    <property type="term" value="F:thioredoxin peroxidase activity"/>
    <property type="evidence" value="ECO:0007669"/>
    <property type="project" value="TreeGrafter"/>
</dbReference>
<comment type="similarity">
    <text evidence="10">Belongs to the peroxiredoxin family. BCP/PrxQ subfamily.</text>
</comment>
<keyword evidence="6" id="KW-0560">Oxidoreductase</keyword>
<evidence type="ECO:0000313" key="15">
    <source>
        <dbReference type="EMBL" id="CAD83205.1"/>
    </source>
</evidence>
<dbReference type="KEGG" id="bfl:Bfl519"/>
<dbReference type="PANTHER" id="PTHR42801:SF4">
    <property type="entry name" value="AHPC_TSA FAMILY PROTEIN"/>
    <property type="match status" value="1"/>
</dbReference>
<evidence type="ECO:0000256" key="5">
    <source>
        <dbReference type="ARBA" id="ARBA00022862"/>
    </source>
</evidence>
<dbReference type="OrthoDB" id="9812811at2"/>
<dbReference type="PROSITE" id="PS51352">
    <property type="entry name" value="THIOREDOXIN_2"/>
    <property type="match status" value="1"/>
</dbReference>
<dbReference type="InterPro" id="IPR000866">
    <property type="entry name" value="AhpC/TSA"/>
</dbReference>
<name>Q7VRT0_BLOFL</name>
<dbReference type="NCBIfam" id="NF006960">
    <property type="entry name" value="PRK09437.1"/>
    <property type="match status" value="1"/>
</dbReference>
<keyword evidence="4" id="KW-0575">Peroxidase</keyword>
<evidence type="ECO:0000256" key="11">
    <source>
        <dbReference type="ARBA" id="ARBA00041373"/>
    </source>
</evidence>
<organism evidence="15 16">
    <name type="scientific">Blochmanniella floridana</name>
    <dbReference type="NCBI Taxonomy" id="203907"/>
    <lineage>
        <taxon>Bacteria</taxon>
        <taxon>Pseudomonadati</taxon>
        <taxon>Pseudomonadota</taxon>
        <taxon>Gammaproteobacteria</taxon>
        <taxon>Enterobacterales</taxon>
        <taxon>Enterobacteriaceae</taxon>
        <taxon>ant endosymbionts</taxon>
        <taxon>Candidatus Blochmanniella</taxon>
    </lineage>
</organism>
<dbReference type="Proteomes" id="UP000002192">
    <property type="component" value="Chromosome"/>
</dbReference>
<accession>Q7VRT0</accession>
<evidence type="ECO:0000313" key="16">
    <source>
        <dbReference type="Proteomes" id="UP000002192"/>
    </source>
</evidence>
<comment type="function">
    <text evidence="1">Thiol-specific peroxidase that catalyzes the reduction of hydrogen peroxide and organic hydroperoxides to water and alcohols, respectively. Plays a role in cell protection against oxidative stress by detoxifying peroxides and as sensor of hydrogen peroxide-mediated signaling events.</text>
</comment>
<dbReference type="Gene3D" id="3.40.30.10">
    <property type="entry name" value="Glutaredoxin"/>
    <property type="match status" value="1"/>
</dbReference>
<protein>
    <recommendedName>
        <fullName evidence="3">thioredoxin-dependent peroxiredoxin</fullName>
        <ecNumber evidence="3">1.11.1.24</ecNumber>
    </recommendedName>
    <alternativeName>
        <fullName evidence="11">Bacterioferritin comigratory protein</fullName>
    </alternativeName>
    <alternativeName>
        <fullName evidence="9">Thioredoxin peroxidase</fullName>
    </alternativeName>
    <alternativeName>
        <fullName evidence="12">Thioredoxin-dependent peroxiredoxin Bcp</fullName>
    </alternativeName>
</protein>
<dbReference type="InterPro" id="IPR013766">
    <property type="entry name" value="Thioredoxin_domain"/>
</dbReference>
<keyword evidence="5" id="KW-0049">Antioxidant</keyword>
<dbReference type="EMBL" id="BX248583">
    <property type="protein sequence ID" value="CAD83205.1"/>
    <property type="molecule type" value="Genomic_DNA"/>
</dbReference>
<evidence type="ECO:0000256" key="12">
    <source>
        <dbReference type="ARBA" id="ARBA00042639"/>
    </source>
</evidence>
<evidence type="ECO:0000256" key="6">
    <source>
        <dbReference type="ARBA" id="ARBA00023002"/>
    </source>
</evidence>
<evidence type="ECO:0000259" key="14">
    <source>
        <dbReference type="PROSITE" id="PS51352"/>
    </source>
</evidence>
<dbReference type="CDD" id="cd03017">
    <property type="entry name" value="PRX_BCP"/>
    <property type="match status" value="1"/>
</dbReference>
<evidence type="ECO:0000256" key="1">
    <source>
        <dbReference type="ARBA" id="ARBA00003330"/>
    </source>
</evidence>
<evidence type="ECO:0000256" key="3">
    <source>
        <dbReference type="ARBA" id="ARBA00013017"/>
    </source>
</evidence>
<keyword evidence="8" id="KW-0676">Redox-active center</keyword>
<proteinExistence type="inferred from homology"/>
<dbReference type="EC" id="1.11.1.24" evidence="3"/>
<evidence type="ECO:0000256" key="9">
    <source>
        <dbReference type="ARBA" id="ARBA00032824"/>
    </source>
</evidence>
<dbReference type="eggNOG" id="COG1225">
    <property type="taxonomic scope" value="Bacteria"/>
</dbReference>
<evidence type="ECO:0000256" key="2">
    <source>
        <dbReference type="ARBA" id="ARBA00011245"/>
    </source>
</evidence>
<dbReference type="STRING" id="203907.Bfl519"/>
<dbReference type="Pfam" id="PF00578">
    <property type="entry name" value="AhpC-TSA"/>
    <property type="match status" value="1"/>
</dbReference>
<evidence type="ECO:0000256" key="8">
    <source>
        <dbReference type="ARBA" id="ARBA00023284"/>
    </source>
</evidence>
<comment type="subunit">
    <text evidence="2">Monomer.</text>
</comment>
<dbReference type="PANTHER" id="PTHR42801">
    <property type="entry name" value="THIOREDOXIN-DEPENDENT PEROXIDE REDUCTASE"/>
    <property type="match status" value="1"/>
</dbReference>
<reference evidence="15 16" key="1">
    <citation type="journal article" date="2003" name="Proc. Natl. Acad. Sci. U.S.A.">
        <title>The genome sequence of Blochmannia floridanus: comparative analysis of reduced genomes.</title>
        <authorList>
            <person name="Gil R."/>
            <person name="Silva F.J."/>
            <person name="Zientz E."/>
            <person name="Delmotte F."/>
            <person name="Gonzalez-Candelas F."/>
            <person name="Latorre A."/>
            <person name="Rausell C."/>
            <person name="Kramerbeek J."/>
            <person name="Gadau J."/>
            <person name="Hoelldobler B."/>
            <person name="van Ham R.C.H.J."/>
            <person name="Gross R."/>
            <person name="Moya A."/>
        </authorList>
    </citation>
    <scope>NUCLEOTIDE SEQUENCE [LARGE SCALE GENOMIC DNA]</scope>
</reference>
<evidence type="ECO:0000256" key="4">
    <source>
        <dbReference type="ARBA" id="ARBA00022559"/>
    </source>
</evidence>
<dbReference type="AlphaFoldDB" id="Q7VRT0"/>
<dbReference type="InterPro" id="IPR036249">
    <property type="entry name" value="Thioredoxin-like_sf"/>
</dbReference>
<keyword evidence="16" id="KW-1185">Reference proteome</keyword>
<dbReference type="HOGENOM" id="CLU_042529_14_1_6"/>
<evidence type="ECO:0000256" key="10">
    <source>
        <dbReference type="ARBA" id="ARBA00038489"/>
    </source>
</evidence>
<evidence type="ECO:0000256" key="13">
    <source>
        <dbReference type="ARBA" id="ARBA00049091"/>
    </source>
</evidence>
<feature type="domain" description="Thioredoxin" evidence="14">
    <location>
        <begin position="4"/>
        <end position="154"/>
    </location>
</feature>
<sequence>MTLLKPGDKIPSFNLPDQDGVHTHSSIFLGKKILIYFYPKAMTPGCTAQACTLRDNMNIFKKLKITIIGISSDKPEKLLAFSEKEMLNFSLLSDLNHQISNQFGVWGEKKFMGKTYQGIHRVSFLINTENIIIQVFKNFKPNDHCRMILNYLNKTSIII</sequence>
<gene>
    <name evidence="15" type="primary">bcp</name>
    <name evidence="15" type="ordered locus">Bfl519</name>
</gene>
<keyword evidence="7" id="KW-1015">Disulfide bond</keyword>
<dbReference type="FunFam" id="3.40.30.10:FF:000007">
    <property type="entry name" value="Thioredoxin-dependent thiol peroxidase"/>
    <property type="match status" value="1"/>
</dbReference>
<evidence type="ECO:0000256" key="7">
    <source>
        <dbReference type="ARBA" id="ARBA00023157"/>
    </source>
</evidence>
<dbReference type="GO" id="GO:0045454">
    <property type="term" value="P:cell redox homeostasis"/>
    <property type="evidence" value="ECO:0007669"/>
    <property type="project" value="TreeGrafter"/>
</dbReference>
<dbReference type="GO" id="GO:0005737">
    <property type="term" value="C:cytoplasm"/>
    <property type="evidence" value="ECO:0007669"/>
    <property type="project" value="TreeGrafter"/>
</dbReference>
<dbReference type="GO" id="GO:0034599">
    <property type="term" value="P:cellular response to oxidative stress"/>
    <property type="evidence" value="ECO:0007669"/>
    <property type="project" value="TreeGrafter"/>
</dbReference>
<comment type="catalytic activity">
    <reaction evidence="13">
        <text>a hydroperoxide + [thioredoxin]-dithiol = an alcohol + [thioredoxin]-disulfide + H2O</text>
        <dbReference type="Rhea" id="RHEA:62620"/>
        <dbReference type="Rhea" id="RHEA-COMP:10698"/>
        <dbReference type="Rhea" id="RHEA-COMP:10700"/>
        <dbReference type="ChEBI" id="CHEBI:15377"/>
        <dbReference type="ChEBI" id="CHEBI:29950"/>
        <dbReference type="ChEBI" id="CHEBI:30879"/>
        <dbReference type="ChEBI" id="CHEBI:35924"/>
        <dbReference type="ChEBI" id="CHEBI:50058"/>
        <dbReference type="EC" id="1.11.1.24"/>
    </reaction>
</comment>
<dbReference type="SUPFAM" id="SSF52833">
    <property type="entry name" value="Thioredoxin-like"/>
    <property type="match status" value="1"/>
</dbReference>
<dbReference type="InterPro" id="IPR050924">
    <property type="entry name" value="Peroxiredoxin_BCP/PrxQ"/>
</dbReference>